<dbReference type="UniPathway" id="UPA00196"/>
<keyword evidence="10 12" id="KW-0472">Membrane</keyword>
<feature type="transmembrane region" description="Helical" evidence="12">
    <location>
        <begin position="866"/>
        <end position="885"/>
    </location>
</feature>
<feature type="transmembrane region" description="Helical" evidence="12">
    <location>
        <begin position="761"/>
        <end position="779"/>
    </location>
</feature>
<dbReference type="GO" id="GO:0006506">
    <property type="term" value="P:GPI anchor biosynthetic process"/>
    <property type="evidence" value="ECO:0007669"/>
    <property type="project" value="UniProtKB-UniPathway"/>
</dbReference>
<evidence type="ECO:0000256" key="4">
    <source>
        <dbReference type="ARBA" id="ARBA00020831"/>
    </source>
</evidence>
<protein>
    <recommendedName>
        <fullName evidence="4 12">GPI ethanolamine phosphate transferase 1</fullName>
        <ecNumber evidence="12">2.-.-.-</ecNumber>
    </recommendedName>
</protein>
<dbReference type="Proteomes" id="UP000186922">
    <property type="component" value="Unassembled WGS sequence"/>
</dbReference>
<feature type="transmembrane region" description="Helical" evidence="12">
    <location>
        <begin position="625"/>
        <end position="646"/>
    </location>
</feature>
<feature type="transmembrane region" description="Helical" evidence="12">
    <location>
        <begin position="467"/>
        <end position="484"/>
    </location>
</feature>
<organism evidence="14 15">
    <name type="scientific">Ramazzottius varieornatus</name>
    <name type="common">Water bear</name>
    <name type="synonym">Tardigrade</name>
    <dbReference type="NCBI Taxonomy" id="947166"/>
    <lineage>
        <taxon>Eukaryota</taxon>
        <taxon>Metazoa</taxon>
        <taxon>Ecdysozoa</taxon>
        <taxon>Tardigrada</taxon>
        <taxon>Eutardigrada</taxon>
        <taxon>Parachela</taxon>
        <taxon>Hypsibioidea</taxon>
        <taxon>Ramazzottiidae</taxon>
        <taxon>Ramazzottius</taxon>
    </lineage>
</organism>
<evidence type="ECO:0000313" key="15">
    <source>
        <dbReference type="Proteomes" id="UP000186922"/>
    </source>
</evidence>
<dbReference type="OrthoDB" id="2748310at2759"/>
<dbReference type="GO" id="GO:0005789">
    <property type="term" value="C:endoplasmic reticulum membrane"/>
    <property type="evidence" value="ECO:0007669"/>
    <property type="project" value="UniProtKB-SubCell"/>
</dbReference>
<evidence type="ECO:0000256" key="3">
    <source>
        <dbReference type="ARBA" id="ARBA00008400"/>
    </source>
</evidence>
<keyword evidence="9 12" id="KW-1133">Transmembrane helix</keyword>
<feature type="transmembrane region" description="Helical" evidence="12">
    <location>
        <begin position="658"/>
        <end position="676"/>
    </location>
</feature>
<gene>
    <name evidence="14" type="primary">RvY_08089</name>
    <name evidence="14" type="synonym">RvY_08089.1</name>
    <name evidence="14" type="ORF">RvY_08089-1</name>
</gene>
<feature type="transmembrane region" description="Helical" evidence="12">
    <location>
        <begin position="706"/>
        <end position="722"/>
    </location>
</feature>
<keyword evidence="15" id="KW-1185">Reference proteome</keyword>
<dbReference type="EC" id="2.-.-.-" evidence="12"/>
<dbReference type="GO" id="GO:0051377">
    <property type="term" value="F:mannose-ethanolamine phosphotransferase activity"/>
    <property type="evidence" value="ECO:0007669"/>
    <property type="project" value="UniProtKB-UniRule"/>
</dbReference>
<evidence type="ECO:0000256" key="7">
    <source>
        <dbReference type="ARBA" id="ARBA00022692"/>
    </source>
</evidence>
<dbReference type="EMBL" id="BDGG01000003">
    <property type="protein sequence ID" value="GAU96676.1"/>
    <property type="molecule type" value="Genomic_DNA"/>
</dbReference>
<comment type="caution">
    <text evidence="14">The sequence shown here is derived from an EMBL/GenBank/DDBJ whole genome shotgun (WGS) entry which is preliminary data.</text>
</comment>
<dbReference type="STRING" id="947166.A0A1D1V4J0"/>
<dbReference type="InterPro" id="IPR002591">
    <property type="entry name" value="Phosphodiest/P_Trfase"/>
</dbReference>
<feature type="transmembrane region" description="Helical" evidence="12">
    <location>
        <begin position="571"/>
        <end position="589"/>
    </location>
</feature>
<evidence type="ECO:0000256" key="2">
    <source>
        <dbReference type="ARBA" id="ARBA00004687"/>
    </source>
</evidence>
<keyword evidence="8 12" id="KW-0256">Endoplasmic reticulum</keyword>
<evidence type="ECO:0000256" key="5">
    <source>
        <dbReference type="ARBA" id="ARBA00022502"/>
    </source>
</evidence>
<dbReference type="AlphaFoldDB" id="A0A1D1V4J0"/>
<feature type="transmembrane region" description="Helical" evidence="12">
    <location>
        <begin position="427"/>
        <end position="446"/>
    </location>
</feature>
<evidence type="ECO:0000313" key="14">
    <source>
        <dbReference type="EMBL" id="GAU96676.1"/>
    </source>
</evidence>
<dbReference type="InterPro" id="IPR017850">
    <property type="entry name" value="Alkaline_phosphatase_core_sf"/>
</dbReference>
<proteinExistence type="inferred from homology"/>
<comment type="similarity">
    <text evidence="3 12">Belongs to the PIGG/PIGN/PIGO family. PIGN subfamily.</text>
</comment>
<evidence type="ECO:0000256" key="1">
    <source>
        <dbReference type="ARBA" id="ARBA00004477"/>
    </source>
</evidence>
<keyword evidence="6 12" id="KW-0808">Transferase</keyword>
<feature type="transmembrane region" description="Helical" evidence="12">
    <location>
        <begin position="522"/>
        <end position="542"/>
    </location>
</feature>
<evidence type="ECO:0000256" key="10">
    <source>
        <dbReference type="ARBA" id="ARBA00023136"/>
    </source>
</evidence>
<evidence type="ECO:0000259" key="13">
    <source>
        <dbReference type="Pfam" id="PF04987"/>
    </source>
</evidence>
<evidence type="ECO:0000256" key="11">
    <source>
        <dbReference type="ARBA" id="ARBA00023180"/>
    </source>
</evidence>
<feature type="transmembrane region" description="Helical" evidence="12">
    <location>
        <begin position="490"/>
        <end position="510"/>
    </location>
</feature>
<evidence type="ECO:0000256" key="12">
    <source>
        <dbReference type="RuleBase" id="RU367138"/>
    </source>
</evidence>
<dbReference type="InterPro" id="IPR007070">
    <property type="entry name" value="GPI_EtnP_transferase_1"/>
</dbReference>
<dbReference type="Gene3D" id="3.40.720.10">
    <property type="entry name" value="Alkaline Phosphatase, subunit A"/>
    <property type="match status" value="1"/>
</dbReference>
<feature type="transmembrane region" description="Helical" evidence="12">
    <location>
        <begin position="799"/>
        <end position="823"/>
    </location>
</feature>
<keyword evidence="5 12" id="KW-0337">GPI-anchor biosynthesis</keyword>
<evidence type="ECO:0000256" key="9">
    <source>
        <dbReference type="ARBA" id="ARBA00022989"/>
    </source>
</evidence>
<dbReference type="PANTHER" id="PTHR12250:SF0">
    <property type="entry name" value="GPI ETHANOLAMINE PHOSPHATE TRANSFERASE 1"/>
    <property type="match status" value="1"/>
</dbReference>
<dbReference type="SUPFAM" id="SSF53649">
    <property type="entry name" value="Alkaline phosphatase-like"/>
    <property type="match status" value="1"/>
</dbReference>
<dbReference type="InterPro" id="IPR037671">
    <property type="entry name" value="PIGN_N"/>
</dbReference>
<reference evidence="14 15" key="1">
    <citation type="journal article" date="2016" name="Nat. Commun.">
        <title>Extremotolerant tardigrade genome and improved radiotolerance of human cultured cells by tardigrade-unique protein.</title>
        <authorList>
            <person name="Hashimoto T."/>
            <person name="Horikawa D.D."/>
            <person name="Saito Y."/>
            <person name="Kuwahara H."/>
            <person name="Kozuka-Hata H."/>
            <person name="Shin-I T."/>
            <person name="Minakuchi Y."/>
            <person name="Ohishi K."/>
            <person name="Motoyama A."/>
            <person name="Aizu T."/>
            <person name="Enomoto A."/>
            <person name="Kondo K."/>
            <person name="Tanaka S."/>
            <person name="Hara Y."/>
            <person name="Koshikawa S."/>
            <person name="Sagara H."/>
            <person name="Miura T."/>
            <person name="Yokobori S."/>
            <person name="Miyagawa K."/>
            <person name="Suzuki Y."/>
            <person name="Kubo T."/>
            <person name="Oyama M."/>
            <person name="Kohara Y."/>
            <person name="Fujiyama A."/>
            <person name="Arakawa K."/>
            <person name="Katayama T."/>
            <person name="Toyoda A."/>
            <person name="Kunieda T."/>
        </authorList>
    </citation>
    <scope>NUCLEOTIDE SEQUENCE [LARGE SCALE GENOMIC DNA]</scope>
    <source>
        <strain evidence="14 15">YOKOZUNA-1</strain>
    </source>
</reference>
<comment type="subcellular location">
    <subcellularLocation>
        <location evidence="1 12">Endoplasmic reticulum membrane</location>
        <topology evidence="1 12">Multi-pass membrane protein</topology>
    </subcellularLocation>
</comment>
<keyword evidence="7 12" id="KW-0812">Transmembrane</keyword>
<evidence type="ECO:0000256" key="8">
    <source>
        <dbReference type="ARBA" id="ARBA00022824"/>
    </source>
</evidence>
<comment type="pathway">
    <text evidence="2 12">Glycolipid biosynthesis; glycosylphosphatidylinositol-anchor biosynthesis.</text>
</comment>
<accession>A0A1D1V4J0</accession>
<sequence length="908" mass="101875">MMLWLTALAVVVHLVFLKAIFDVYFVSPLVHGMTPQPMQGEPPAKRLVLVSCDGLRADKFFEKNAEGNYRMPYLKKMAELGTQGVSSTRVPTESRPGHVAMIGGFYEDVSAVTKGWKDNPVDFDSVFNQSRYTWAWGSPDIVPIFSRVKTSSGELHRIPHIFPHTYTSEFEDFVASPIETDFWVFDRFTEFSDAAKKDPALQEKLNSDRVVLFFHLLGMDTTGHTHKPQSKLYDENMRLIDERMRTLVEQIEALFAHDNRTAFLFTSDHGMTDWGSHGSGQVEEIATPFVAWGAGIARNRQMVDIEQADLTPLMSALLGQAIPVHSVGVLPLAYLATSAAYKKSSALTNIKQIFEKVHVKKNQKRSESFAWSFKPFGKMDEDELKARLMALEDATSASADQSAEEILASLIHTGLEALTYYQEYDRNYLRCLVALCFLGWMVLSLLQIFEGSSGRGASAHWSVKRPFLLGGIAASFGVMTILVAQNSPGIHYLYTLLPVLLWTIVLYKIFAGRFRLRDAGPMLLPAATLALGTEILVLTFFYRPAVSVGMLMSGLWTYFTARHLSTRLRLAWLGTSVLVALFPLLPVVGSSRNPHLVMIAGILSVVAMGYLHNMDRQFLQWDLQAYGVTTLQILVVILCSFLVVITSNRVDAHVSPGTYVHVTSWVIWGTGFFIPFFGSTLLLWRYISIASSLIASYLLMSVSHEAFFLLALIVHCYMWIVVETQHAARRPVLRNMTIFDVASQSTFAEPRQPNLDDARRAFLYLFFILMSFYGTGNIASINSFDPAATFCFVTVFRPFVMGLILMCKVAIPFLIVGCAFHVIQAVCQVPVQTMSLIVMLITDFMALHFFFLVKTEGSWLDIGTTISHYLMVMILTLFTCSLNLISSLLMSKHVRLLDLNTLILKSKK</sequence>
<comment type="function">
    <text evidence="12">Ethanolamine phosphate transferase involved in glycosylphosphatidylinositol-anchor biosynthesis. Transfers ethanolamine phosphate to the first alpha-1,4-linked mannose of the glycosylphosphatidylinositol precursor of GPI-anchor.</text>
</comment>
<feature type="domain" description="GPI ethanolamine phosphate transferase 1 C-terminal" evidence="13">
    <location>
        <begin position="416"/>
        <end position="858"/>
    </location>
</feature>
<dbReference type="InterPro" id="IPR017852">
    <property type="entry name" value="GPI_EtnP_transferase_1_C"/>
</dbReference>
<dbReference type="Pfam" id="PF01663">
    <property type="entry name" value="Phosphodiest"/>
    <property type="match status" value="1"/>
</dbReference>
<dbReference type="PANTHER" id="PTHR12250">
    <property type="entry name" value="PHOSPHATIDYLINOSITOL GLYCAN, CLASS N"/>
    <property type="match status" value="1"/>
</dbReference>
<evidence type="ECO:0000256" key="6">
    <source>
        <dbReference type="ARBA" id="ARBA00022679"/>
    </source>
</evidence>
<dbReference type="Pfam" id="PF04987">
    <property type="entry name" value="PigN"/>
    <property type="match status" value="1"/>
</dbReference>
<keyword evidence="11" id="KW-0325">Glycoprotein</keyword>
<feature type="transmembrane region" description="Helical" evidence="12">
    <location>
        <begin position="835"/>
        <end position="854"/>
    </location>
</feature>
<dbReference type="CDD" id="cd16020">
    <property type="entry name" value="GPI_EPT_1"/>
    <property type="match status" value="1"/>
</dbReference>
<name>A0A1D1V4J0_RAMVA</name>